<gene>
    <name evidence="3" type="ORF">CC99x_000100</name>
    <name evidence="2" type="ORF">CC99x_01319</name>
</gene>
<name>A0A0Q9YEE8_9GAMM</name>
<dbReference type="PROSITE" id="PS51782">
    <property type="entry name" value="LYSM"/>
    <property type="match status" value="1"/>
</dbReference>
<sequence length="362" mass="40660">MSTYVYLQRFLTIAVVLLGFCFIVEAKPAWIQEKAPEVYVVKKGDTLWEIAGIYLKEPWRWIEIWDRNPNISNPHLIYPGDKILLSYDANGTPKLSLERGSKTPNAAYWEGGTRVVKLSPTIREGDAEGAIPTVPTRVIQPFFNRSQVISQAHVDFCPNVIALDEDHLVVGAGDRIYASKVDAHSATEMFSVFRVEKLYKDPKSNEVLGIEGLILGNAQVEFMGDPTSLILKQSYSEIRVGDKLIEPTREQVDAFFFPKAPDGDPTGQIISVFDGISQIGQYQVIVMTGGKNQLREVGDVLAVYQKQKDLPTRIRNKKETSYDFPALKIGRLVVFRVFDKVSYGLVMNATRPIYLKDEVGEP</sequence>
<evidence type="ECO:0000313" key="4">
    <source>
        <dbReference type="Proteomes" id="UP000051494"/>
    </source>
</evidence>
<dbReference type="CDD" id="cd00118">
    <property type="entry name" value="LysM"/>
    <property type="match status" value="1"/>
</dbReference>
<protein>
    <submittedName>
        <fullName evidence="2">LysM domain/BON superfamily protein</fullName>
    </submittedName>
    <submittedName>
        <fullName evidence="3">LysM peptidoglycan-binding domain-containing protein</fullName>
    </submittedName>
</protein>
<dbReference type="EMBL" id="LKHV02000001">
    <property type="protein sequence ID" value="MCS5707296.1"/>
    <property type="molecule type" value="Genomic_DNA"/>
</dbReference>
<dbReference type="InterPro" id="IPR018392">
    <property type="entry name" value="LysM"/>
</dbReference>
<dbReference type="InterPro" id="IPR036779">
    <property type="entry name" value="LysM_dom_sf"/>
</dbReference>
<reference evidence="3" key="3">
    <citation type="submission" date="2021-06" db="EMBL/GenBank/DDBJ databases">
        <title>Genomic Description and Analysis of Intracellular Bacteria, Candidatus Berkiella cookevillensis and Candidatus Berkiella aquae.</title>
        <authorList>
            <person name="Kidane D.T."/>
            <person name="Mehari Y.T."/>
            <person name="Rice F.C."/>
            <person name="Arivett B.A."/>
            <person name="Farone A.L."/>
            <person name="Berk S.G."/>
            <person name="Farone M.B."/>
        </authorList>
    </citation>
    <scope>NUCLEOTIDE SEQUENCE</scope>
    <source>
        <strain evidence="3">CC99</strain>
    </source>
</reference>
<evidence type="ECO:0000313" key="3">
    <source>
        <dbReference type="EMBL" id="MCS5707296.1"/>
    </source>
</evidence>
<dbReference type="Proteomes" id="UP000051494">
    <property type="component" value="Unassembled WGS sequence"/>
</dbReference>
<dbReference type="PATRIC" id="fig|1590042.3.peg.1340"/>
<dbReference type="Gene3D" id="3.10.350.10">
    <property type="entry name" value="LysM domain"/>
    <property type="match status" value="1"/>
</dbReference>
<dbReference type="PANTHER" id="PTHR34700">
    <property type="entry name" value="POTASSIUM BINDING PROTEIN KBP"/>
    <property type="match status" value="1"/>
</dbReference>
<dbReference type="PANTHER" id="PTHR34700:SF4">
    <property type="entry name" value="PHAGE-LIKE ELEMENT PBSX PROTEIN XKDP"/>
    <property type="match status" value="1"/>
</dbReference>
<dbReference type="EMBL" id="LKHV01000005">
    <property type="protein sequence ID" value="KRG18838.1"/>
    <property type="molecule type" value="Genomic_DNA"/>
</dbReference>
<evidence type="ECO:0000259" key="1">
    <source>
        <dbReference type="PROSITE" id="PS51782"/>
    </source>
</evidence>
<proteinExistence type="predicted"/>
<organism evidence="2">
    <name type="scientific">Candidatus Berkiella cookevillensis</name>
    <dbReference type="NCBI Taxonomy" id="437022"/>
    <lineage>
        <taxon>Bacteria</taxon>
        <taxon>Pseudomonadati</taxon>
        <taxon>Pseudomonadota</taxon>
        <taxon>Gammaproteobacteria</taxon>
        <taxon>Candidatus Berkiellales</taxon>
        <taxon>Candidatus Berkiellaceae</taxon>
        <taxon>Candidatus Berkiella</taxon>
    </lineage>
</organism>
<keyword evidence="4" id="KW-1185">Reference proteome</keyword>
<dbReference type="Pfam" id="PF01476">
    <property type="entry name" value="LysM"/>
    <property type="match status" value="1"/>
</dbReference>
<comment type="caution">
    <text evidence="2">The sequence shown here is derived from an EMBL/GenBank/DDBJ whole genome shotgun (WGS) entry which is preliminary data.</text>
</comment>
<reference evidence="3" key="2">
    <citation type="journal article" date="2016" name="Genome Announc.">
        <title>Draft Genome Sequences of Two Novel Amoeba-Resistant Intranuclear Bacteria, 'Candidatus Berkiella cookevillensis' and 'Candidatus Berkiella aquae'.</title>
        <authorList>
            <person name="Mehari Y.T."/>
            <person name="Arivett B.A."/>
            <person name="Farone A.L."/>
            <person name="Gunderson J.H."/>
            <person name="Farone M.B."/>
        </authorList>
    </citation>
    <scope>NUCLEOTIDE SEQUENCE</scope>
    <source>
        <strain evidence="3">CC99</strain>
    </source>
</reference>
<evidence type="ECO:0000313" key="2">
    <source>
        <dbReference type="EMBL" id="KRG18838.1"/>
    </source>
</evidence>
<reference evidence="2" key="1">
    <citation type="submission" date="2015-09" db="EMBL/GenBank/DDBJ databases">
        <title>Draft Genome Sequences of Two Novel Amoeba-resistant Intranuclear Bacteria, Candidatus Berkiella cookevillensis and Candidatus Berkiella aquae.</title>
        <authorList>
            <person name="Mehari Y.T."/>
            <person name="Arivett B.A."/>
            <person name="Farone A.L."/>
            <person name="Gunderson J.H."/>
            <person name="Farone M.B."/>
        </authorList>
    </citation>
    <scope>NUCLEOTIDE SEQUENCE [LARGE SCALE GENOMIC DNA]</scope>
    <source>
        <strain evidence="2">CC99</strain>
    </source>
</reference>
<dbReference type="RefSeq" id="WP_057624423.1">
    <property type="nucleotide sequence ID" value="NZ_LKHV02000001.1"/>
</dbReference>
<feature type="domain" description="LysM" evidence="1">
    <location>
        <begin position="37"/>
        <end position="85"/>
    </location>
</feature>
<dbReference type="SMART" id="SM00257">
    <property type="entry name" value="LysM"/>
    <property type="match status" value="1"/>
</dbReference>
<dbReference type="InterPro" id="IPR052196">
    <property type="entry name" value="Bact_Kbp"/>
</dbReference>
<dbReference type="SUPFAM" id="SSF54106">
    <property type="entry name" value="LysM domain"/>
    <property type="match status" value="1"/>
</dbReference>
<dbReference type="OrthoDB" id="9765158at2"/>
<accession>A0A0Q9YEE8</accession>
<dbReference type="AlphaFoldDB" id="A0A0Q9YEE8"/>
<dbReference type="STRING" id="437022.CC99x_01319"/>